<reference evidence="3" key="1">
    <citation type="submission" date="2016-10" db="EMBL/GenBank/DDBJ databases">
        <authorList>
            <person name="Varghese N."/>
            <person name="Submissions S."/>
        </authorList>
    </citation>
    <scope>NUCLEOTIDE SEQUENCE [LARGE SCALE GENOMIC DNA]</scope>
    <source>
        <strain evidence="3">CGMCC 1.10783</strain>
    </source>
</reference>
<name>A0A1G8YLB0_9MICC</name>
<dbReference type="InterPro" id="IPR028087">
    <property type="entry name" value="Tad_N"/>
</dbReference>
<gene>
    <name evidence="2" type="ORF">SAMN05216555_1268</name>
</gene>
<proteinExistence type="predicted"/>
<organism evidence="2 3">
    <name type="scientific">Arthrobacter cupressi</name>
    <dbReference type="NCBI Taxonomy" id="1045773"/>
    <lineage>
        <taxon>Bacteria</taxon>
        <taxon>Bacillati</taxon>
        <taxon>Actinomycetota</taxon>
        <taxon>Actinomycetes</taxon>
        <taxon>Micrococcales</taxon>
        <taxon>Micrococcaceae</taxon>
        <taxon>Arthrobacter</taxon>
    </lineage>
</organism>
<dbReference type="EMBL" id="FNEI01000026">
    <property type="protein sequence ID" value="SDK03588.1"/>
    <property type="molecule type" value="Genomic_DNA"/>
</dbReference>
<evidence type="ECO:0000313" key="2">
    <source>
        <dbReference type="EMBL" id="SDK03588.1"/>
    </source>
</evidence>
<protein>
    <recommendedName>
        <fullName evidence="1">Putative Flp pilus-assembly TadG-like N-terminal domain-containing protein</fullName>
    </recommendedName>
</protein>
<dbReference type="STRING" id="1045773.SAMN05216555_1268"/>
<feature type="domain" description="Putative Flp pilus-assembly TadG-like N-terminal" evidence="1">
    <location>
        <begin position="15"/>
        <end position="61"/>
    </location>
</feature>
<keyword evidence="3" id="KW-1185">Reference proteome</keyword>
<accession>A0A1G8YLB0</accession>
<dbReference type="Proteomes" id="UP000182130">
    <property type="component" value="Unassembled WGS sequence"/>
</dbReference>
<evidence type="ECO:0000313" key="3">
    <source>
        <dbReference type="Proteomes" id="UP000182130"/>
    </source>
</evidence>
<dbReference type="Pfam" id="PF13400">
    <property type="entry name" value="Tad"/>
    <property type="match status" value="1"/>
</dbReference>
<sequence>MNADRVDARDGAEQGQTMVLIIGFTLLALLLASVVAAASTVYIEHKKLLSMADGASVAAADSYTLGGTTEGSSRPAAVLTGERVRSVTASYLGRNNAYARFDRLAIGGGTGSPDSSSADVVLTAVAHPPIVSFLLPEGIPIEARSTARSRLTR</sequence>
<dbReference type="AlphaFoldDB" id="A0A1G8YLB0"/>
<evidence type="ECO:0000259" key="1">
    <source>
        <dbReference type="Pfam" id="PF13400"/>
    </source>
</evidence>